<comment type="similarity">
    <text evidence="3">Belongs to the acetyltransferase family. RimJ subfamily.</text>
</comment>
<dbReference type="PANTHER" id="PTHR43792:SF8">
    <property type="entry name" value="[RIBOSOMAL PROTEIN US5]-ALANINE N-ACETYLTRANSFERASE"/>
    <property type="match status" value="1"/>
</dbReference>
<dbReference type="eggNOG" id="COG1670">
    <property type="taxonomic scope" value="Bacteria"/>
</dbReference>
<evidence type="ECO:0000313" key="5">
    <source>
        <dbReference type="EMBL" id="EYF03746.1"/>
    </source>
</evidence>
<accession>A0A017T5A9</accession>
<dbReference type="Pfam" id="PF13302">
    <property type="entry name" value="Acetyltransf_3"/>
    <property type="match status" value="1"/>
</dbReference>
<dbReference type="STRING" id="1192034.CAP_5176"/>
<comment type="caution">
    <text evidence="5">The sequence shown here is derived from an EMBL/GenBank/DDBJ whole genome shotgun (WGS) entry which is preliminary data.</text>
</comment>
<name>A0A017T5A9_9BACT</name>
<keyword evidence="6" id="KW-1185">Reference proteome</keyword>
<evidence type="ECO:0000313" key="6">
    <source>
        <dbReference type="Proteomes" id="UP000019678"/>
    </source>
</evidence>
<dbReference type="GO" id="GO:0016747">
    <property type="term" value="F:acyltransferase activity, transferring groups other than amino-acyl groups"/>
    <property type="evidence" value="ECO:0007669"/>
    <property type="project" value="InterPro"/>
</dbReference>
<dbReference type="PROSITE" id="PS51186">
    <property type="entry name" value="GNAT"/>
    <property type="match status" value="1"/>
</dbReference>
<dbReference type="EMBL" id="ASRX01000042">
    <property type="protein sequence ID" value="EYF03746.1"/>
    <property type="molecule type" value="Genomic_DNA"/>
</dbReference>
<dbReference type="InterPro" id="IPR016181">
    <property type="entry name" value="Acyl_CoA_acyltransferase"/>
</dbReference>
<protein>
    <submittedName>
        <fullName evidence="5">GCN5-related N-acetyltransferase</fullName>
    </submittedName>
</protein>
<evidence type="ECO:0000256" key="3">
    <source>
        <dbReference type="ARBA" id="ARBA00038502"/>
    </source>
</evidence>
<organism evidence="5 6">
    <name type="scientific">Chondromyces apiculatus DSM 436</name>
    <dbReference type="NCBI Taxonomy" id="1192034"/>
    <lineage>
        <taxon>Bacteria</taxon>
        <taxon>Pseudomonadati</taxon>
        <taxon>Myxococcota</taxon>
        <taxon>Polyangia</taxon>
        <taxon>Polyangiales</taxon>
        <taxon>Polyangiaceae</taxon>
        <taxon>Chondromyces</taxon>
    </lineage>
</organism>
<dbReference type="Proteomes" id="UP000019678">
    <property type="component" value="Unassembled WGS sequence"/>
</dbReference>
<dbReference type="RefSeq" id="WP_044245296.1">
    <property type="nucleotide sequence ID" value="NZ_ASRX01000042.1"/>
</dbReference>
<evidence type="ECO:0000256" key="1">
    <source>
        <dbReference type="ARBA" id="ARBA00022679"/>
    </source>
</evidence>
<dbReference type="InterPro" id="IPR051531">
    <property type="entry name" value="N-acetyltransferase"/>
</dbReference>
<proteinExistence type="inferred from homology"/>
<feature type="domain" description="N-acetyltransferase" evidence="4">
    <location>
        <begin position="15"/>
        <end position="180"/>
    </location>
</feature>
<dbReference type="InterPro" id="IPR000182">
    <property type="entry name" value="GNAT_dom"/>
</dbReference>
<gene>
    <name evidence="5" type="ORF">CAP_5176</name>
</gene>
<dbReference type="OrthoDB" id="9804153at2"/>
<keyword evidence="2" id="KW-0012">Acyltransferase</keyword>
<evidence type="ECO:0000259" key="4">
    <source>
        <dbReference type="PROSITE" id="PS51186"/>
    </source>
</evidence>
<reference evidence="5 6" key="1">
    <citation type="submission" date="2013-05" db="EMBL/GenBank/DDBJ databases">
        <title>Genome assembly of Chondromyces apiculatus DSM 436.</title>
        <authorList>
            <person name="Sharma G."/>
            <person name="Khatri I."/>
            <person name="Kaur C."/>
            <person name="Mayilraj S."/>
            <person name="Subramanian S."/>
        </authorList>
    </citation>
    <scope>NUCLEOTIDE SEQUENCE [LARGE SCALE GENOMIC DNA]</scope>
    <source>
        <strain evidence="5 6">DSM 436</strain>
    </source>
</reference>
<dbReference type="SUPFAM" id="SSF55729">
    <property type="entry name" value="Acyl-CoA N-acyltransferases (Nat)"/>
    <property type="match status" value="1"/>
</dbReference>
<evidence type="ECO:0000256" key="2">
    <source>
        <dbReference type="ARBA" id="ARBA00023315"/>
    </source>
</evidence>
<dbReference type="AlphaFoldDB" id="A0A017T5A9"/>
<dbReference type="Gene3D" id="3.40.630.30">
    <property type="match status" value="1"/>
</dbReference>
<dbReference type="PANTHER" id="PTHR43792">
    <property type="entry name" value="GNAT FAMILY, PUTATIVE (AFU_ORTHOLOGUE AFUA_3G00765)-RELATED-RELATED"/>
    <property type="match status" value="1"/>
</dbReference>
<sequence>MLSFDPFPVLETSRLLLRALTPDDVGVFHAVYTDPEVVRFSGRSALTLEDCKERLEIVAAGIREVRSIRWALTLRDTGEMIGSLGFRSWNKEHYWAELGYELASRHRNKGYMTEALGSVLQYGFEHMGLHRAEAHLDAQNLASARVLEKAGFTREALLRENWFRDGSYTDTAIYGLLRREHQARLGRP</sequence>
<keyword evidence="1 5" id="KW-0808">Transferase</keyword>